<dbReference type="RefSeq" id="XP_040634082.1">
    <property type="nucleotide sequence ID" value="XM_040787286.1"/>
</dbReference>
<protein>
    <recommendedName>
        <fullName evidence="2">C2 NT-type domain-containing protein</fullName>
    </recommendedName>
</protein>
<dbReference type="EMBL" id="KK088460">
    <property type="protein sequence ID" value="EYE90392.1"/>
    <property type="molecule type" value="Genomic_DNA"/>
</dbReference>
<dbReference type="PANTHER" id="PTHR21456:SF1">
    <property type="entry name" value="C2 NT-TYPE DOMAIN-CONTAINING PROTEIN"/>
    <property type="match status" value="1"/>
</dbReference>
<dbReference type="HOGENOM" id="CLU_009957_0_0_1"/>
<dbReference type="Pfam" id="PF20776">
    <property type="entry name" value="SLS1_N"/>
    <property type="match status" value="1"/>
</dbReference>
<dbReference type="InterPro" id="IPR048401">
    <property type="entry name" value="SLS1_C"/>
</dbReference>
<feature type="compositionally biased region" description="Polar residues" evidence="1">
    <location>
        <begin position="258"/>
        <end position="273"/>
    </location>
</feature>
<evidence type="ECO:0000313" key="3">
    <source>
        <dbReference type="EMBL" id="EYE90392.1"/>
    </source>
</evidence>
<dbReference type="PANTHER" id="PTHR21456">
    <property type="entry name" value="FAMILY WITH SEQUENCE SIMILARITY 102"/>
    <property type="match status" value="1"/>
</dbReference>
<evidence type="ECO:0000313" key="4">
    <source>
        <dbReference type="Proteomes" id="UP000019804"/>
    </source>
</evidence>
<dbReference type="STRING" id="1388766.A0A017S0A7"/>
<organism evidence="3 4">
    <name type="scientific">Aspergillus ruber (strain CBS 135680)</name>
    <dbReference type="NCBI Taxonomy" id="1388766"/>
    <lineage>
        <taxon>Eukaryota</taxon>
        <taxon>Fungi</taxon>
        <taxon>Dikarya</taxon>
        <taxon>Ascomycota</taxon>
        <taxon>Pezizomycotina</taxon>
        <taxon>Eurotiomycetes</taxon>
        <taxon>Eurotiomycetidae</taxon>
        <taxon>Eurotiales</taxon>
        <taxon>Aspergillaceae</taxon>
        <taxon>Aspergillus</taxon>
        <taxon>Aspergillus subgen. Aspergillus</taxon>
    </lineage>
</organism>
<feature type="compositionally biased region" description="Basic residues" evidence="1">
    <location>
        <begin position="380"/>
        <end position="389"/>
    </location>
</feature>
<dbReference type="GeneID" id="63702410"/>
<evidence type="ECO:0000259" key="2">
    <source>
        <dbReference type="PROSITE" id="PS51840"/>
    </source>
</evidence>
<dbReference type="OrthoDB" id="3365224at2759"/>
<feature type="compositionally biased region" description="Polar residues" evidence="1">
    <location>
        <begin position="190"/>
        <end position="199"/>
    </location>
</feature>
<accession>A0A017S0A7</accession>
<gene>
    <name evidence="3" type="ORF">EURHEDRAFT_534368</name>
</gene>
<evidence type="ECO:0000256" key="1">
    <source>
        <dbReference type="SAM" id="MobiDB-lite"/>
    </source>
</evidence>
<keyword evidence="4" id="KW-1185">Reference proteome</keyword>
<feature type="region of interest" description="Disordered" evidence="1">
    <location>
        <begin position="367"/>
        <end position="393"/>
    </location>
</feature>
<dbReference type="Proteomes" id="UP000019804">
    <property type="component" value="Unassembled WGS sequence"/>
</dbReference>
<proteinExistence type="predicted"/>
<dbReference type="InterPro" id="IPR019448">
    <property type="entry name" value="NT-C2"/>
</dbReference>
<dbReference type="Pfam" id="PF20778">
    <property type="entry name" value="SLS1_C"/>
    <property type="match status" value="1"/>
</dbReference>
<sequence length="1081" mass="121800">MQAFVPKNRRPRFEFVLRIIDLNNIPLVSGTAFVKWRLPSSSAAEHNGYTDKAVIIDHRAQWHYEKTLQVRLTIDRNQTLQECEVHFEITQDFASGGHGDRNILGRIRLNLSEYVDKSDEEEGIVRRYLMQDSKINSTLRVGICMRQTEGDRNFITPPLRSAMVFGGIAGVVSSEQGDPDDHVSGGPIPSLSSKSSEVSDMQDLYRRTLAASWNSRSTDLPADKLIEDLFSGGSGYNNGTQNQRQSRLDDSLNVVSAENGANQRESPSGNHLSPSFERRPKSSSSNEVKAPELLSAIGSMGNGHGHGRRGGSIEQQIFDSPKAKGLRSRASEQEVSEFDVREDLRSWEIAPKPLSLVTRRYDLFLRSKSTSSNNGDDKPRRRRQPKPKPQHVPIDVTFLGEQGGVVVVPETKKRQKKPALDIGPDRLSERGDVPFLLQEIEDEMVELTGKIVNERVESLLSPHSAGDKLDAVEFEKLRWKVQASFTGYQLDDYVSEHKRNAEEFYGSGEGSSREMEWRPGTPGFLETGPVGQGGVTERITATMKSLKGKHLLAERILRDCWELEVVGEAGQIDIRLSATTLSLLKNSEIFSFEEVASLNDAKIDITNSLGLVRITGSRDACETIRDIIQDTSLRIREERVELFPRVGNRFDGSRAFHLEFLDWVSRAYGIAFEGVTREGPKKILYLAENRKGMENARRTLNLALYSTNPNPLPFTSYFSATEPAEAYDFSLENDGNWFERQKAWFRWATPSTQVAGPSPLDMPLFEQHQTRLSDGLLKILRKPSPKYQLSKKVDVHESVTAAVGRCLFLRKPTMSCEPVDATTLSKLSLPRSFTTDLPRVPSFLRQLRNHENSDKQQLRRVLLVPSALHASVFPQLDLEVSLLESPNSEEKPELVVQNATAIISQNNVDYLLPENGLDLRFTRKMYCDLPEESWQDSADALKASLRNNFIQARPNDSGDVALPTFFQLSLPKEILNQKNFSGLDKDFVTAEYMSLPLTDRRGTYLQRYNYEDKRLNYSYYESGPFYPSRATDLFLDMDLPPDAKVSEKEGELDELLQTFNSFYGSACKLAFELDTAGRAEP</sequence>
<dbReference type="PROSITE" id="PS51840">
    <property type="entry name" value="C2_NT"/>
    <property type="match status" value="1"/>
</dbReference>
<name>A0A017S0A7_ASPRC</name>
<dbReference type="Pfam" id="PF10358">
    <property type="entry name" value="NT-C2"/>
    <property type="match status" value="1"/>
</dbReference>
<feature type="region of interest" description="Disordered" evidence="1">
    <location>
        <begin position="258"/>
        <end position="288"/>
    </location>
</feature>
<dbReference type="AlphaFoldDB" id="A0A017S0A7"/>
<reference evidence="4" key="1">
    <citation type="journal article" date="2014" name="Nat. Commun.">
        <title>Genomic adaptations of the halophilic Dead Sea filamentous fungus Eurotium rubrum.</title>
        <authorList>
            <person name="Kis-Papo T."/>
            <person name="Weig A.R."/>
            <person name="Riley R."/>
            <person name="Persoh D."/>
            <person name="Salamov A."/>
            <person name="Sun H."/>
            <person name="Lipzen A."/>
            <person name="Wasser S.P."/>
            <person name="Rambold G."/>
            <person name="Grigoriev I.V."/>
            <person name="Nevo E."/>
        </authorList>
    </citation>
    <scope>NUCLEOTIDE SEQUENCE [LARGE SCALE GENOMIC DNA]</scope>
    <source>
        <strain evidence="4">CBS 135680</strain>
    </source>
</reference>
<dbReference type="InterPro" id="IPR039931">
    <property type="entry name" value="EEIG1/2-like"/>
</dbReference>
<feature type="region of interest" description="Disordered" evidence="1">
    <location>
        <begin position="171"/>
        <end position="199"/>
    </location>
</feature>
<feature type="domain" description="C2 NT-type" evidence="2">
    <location>
        <begin position="3"/>
        <end position="147"/>
    </location>
</feature>
<dbReference type="InterPro" id="IPR048400">
    <property type="entry name" value="SLS1_N"/>
</dbReference>